<keyword evidence="2" id="KW-1185">Reference proteome</keyword>
<accession>A0ABP9VC94</accession>
<dbReference type="InterPro" id="IPR016024">
    <property type="entry name" value="ARM-type_fold"/>
</dbReference>
<dbReference type="RefSeq" id="WP_353541804.1">
    <property type="nucleotide sequence ID" value="NZ_BAABRN010000014.1"/>
</dbReference>
<evidence type="ECO:0008006" key="3">
    <source>
        <dbReference type="Google" id="ProtNLM"/>
    </source>
</evidence>
<name>A0ABP9VC94_9DEIO</name>
<comment type="caution">
    <text evidence="1">The sequence shown here is derived from an EMBL/GenBank/DDBJ whole genome shotgun (WGS) entry which is preliminary data.</text>
</comment>
<dbReference type="Gene3D" id="1.25.10.90">
    <property type="match status" value="1"/>
</dbReference>
<reference evidence="1 2" key="1">
    <citation type="submission" date="2024-02" db="EMBL/GenBank/DDBJ databases">
        <title>Deinococcus xinjiangensis NBRC 107630.</title>
        <authorList>
            <person name="Ichikawa N."/>
            <person name="Katano-Makiyama Y."/>
            <person name="Hidaka K."/>
        </authorList>
    </citation>
    <scope>NUCLEOTIDE SEQUENCE [LARGE SCALE GENOMIC DNA]</scope>
    <source>
        <strain evidence="1 2">NBRC 107630</strain>
    </source>
</reference>
<sequence length="228" mass="25955">MAELLAHTIRAGLHQAANPADAPAMVAYMKGVQPFLGVKTPARREIVRAALKGYPDRTERFAAAAELWQGEYREERYMALDILAKSRLTVADLPVLEGMLPACNWWDLLDTLMGLIGRVLTLHPELRREKVRLWRQSDHLWTRRAAILAQLHAKSQTDTALLSETIAALKHEKEFFIQKAIGWALREYAKTDADWVRQSVNELGLSGLARREALKHVGEDFERRRGRL</sequence>
<dbReference type="EMBL" id="BAABRN010000014">
    <property type="protein sequence ID" value="GAA5501830.1"/>
    <property type="molecule type" value="Genomic_DNA"/>
</dbReference>
<organism evidence="1 2">
    <name type="scientific">Deinococcus xinjiangensis</name>
    <dbReference type="NCBI Taxonomy" id="457454"/>
    <lineage>
        <taxon>Bacteria</taxon>
        <taxon>Thermotogati</taxon>
        <taxon>Deinococcota</taxon>
        <taxon>Deinococci</taxon>
        <taxon>Deinococcales</taxon>
        <taxon>Deinococcaceae</taxon>
        <taxon>Deinococcus</taxon>
    </lineage>
</organism>
<proteinExistence type="predicted"/>
<dbReference type="PANTHER" id="PTHR34070">
    <property type="entry name" value="ARMADILLO-TYPE FOLD"/>
    <property type="match status" value="1"/>
</dbReference>
<dbReference type="Pfam" id="PF08713">
    <property type="entry name" value="DNA_alkylation"/>
    <property type="match status" value="1"/>
</dbReference>
<evidence type="ECO:0000313" key="2">
    <source>
        <dbReference type="Proteomes" id="UP001458946"/>
    </source>
</evidence>
<dbReference type="InterPro" id="IPR014825">
    <property type="entry name" value="DNA_alkylation"/>
</dbReference>
<gene>
    <name evidence="1" type="ORF">Dxin01_01569</name>
</gene>
<dbReference type="Proteomes" id="UP001458946">
    <property type="component" value="Unassembled WGS sequence"/>
</dbReference>
<dbReference type="SUPFAM" id="SSF48371">
    <property type="entry name" value="ARM repeat"/>
    <property type="match status" value="1"/>
</dbReference>
<dbReference type="CDD" id="cd07064">
    <property type="entry name" value="AlkD_like_1"/>
    <property type="match status" value="1"/>
</dbReference>
<evidence type="ECO:0000313" key="1">
    <source>
        <dbReference type="EMBL" id="GAA5501830.1"/>
    </source>
</evidence>
<dbReference type="PANTHER" id="PTHR34070:SF1">
    <property type="entry name" value="DNA ALKYLATION REPAIR PROTEIN"/>
    <property type="match status" value="1"/>
</dbReference>
<protein>
    <recommendedName>
        <fullName evidence="3">DNA alkylation repair protein</fullName>
    </recommendedName>
</protein>